<comment type="caution">
    <text evidence="1">The sequence shown here is derived from an EMBL/GenBank/DDBJ whole genome shotgun (WGS) entry which is preliminary data.</text>
</comment>
<keyword evidence="2" id="KW-1185">Reference proteome</keyword>
<reference evidence="1 2" key="1">
    <citation type="submission" date="2024-04" db="EMBL/GenBank/DDBJ databases">
        <title>Tritrichomonas musculus Genome.</title>
        <authorList>
            <person name="Alves-Ferreira E."/>
            <person name="Grigg M."/>
            <person name="Lorenzi H."/>
            <person name="Galac M."/>
        </authorList>
    </citation>
    <scope>NUCLEOTIDE SEQUENCE [LARGE SCALE GENOMIC DNA]</scope>
    <source>
        <strain evidence="1 2">EAF2021</strain>
    </source>
</reference>
<dbReference type="EMBL" id="JAPFFF010000031">
    <property type="protein sequence ID" value="KAK8844998.1"/>
    <property type="molecule type" value="Genomic_DNA"/>
</dbReference>
<protein>
    <submittedName>
        <fullName evidence="1">Uncharacterized protein</fullName>
    </submittedName>
</protein>
<evidence type="ECO:0000313" key="2">
    <source>
        <dbReference type="Proteomes" id="UP001470230"/>
    </source>
</evidence>
<accession>A0ABR2HE88</accession>
<proteinExistence type="predicted"/>
<evidence type="ECO:0000313" key="1">
    <source>
        <dbReference type="EMBL" id="KAK8844998.1"/>
    </source>
</evidence>
<name>A0ABR2HE88_9EUKA</name>
<sequence length="222" mass="25969">MNLIEIINEKLDQIVENCKSNTQLANHVQRQLDKMTAYILQNDEILQNNDQQGNQFQLQLRPDAPPTIKFDLTAANPMLNIPNQIVLTQAVIQGLVKQEISTEKDRVKQKLAGFDPRESPACIFINNHFGSDIHQQTLCEFAKKIAKKNQIVLDRDSKRRKTVLLKWFHDHWDVIRNDFENTQLLNDKLIIKDQDELLHKNDVDQDEINHKNEVDQDILREF</sequence>
<dbReference type="Proteomes" id="UP001470230">
    <property type="component" value="Unassembled WGS sequence"/>
</dbReference>
<organism evidence="1 2">
    <name type="scientific">Tritrichomonas musculus</name>
    <dbReference type="NCBI Taxonomy" id="1915356"/>
    <lineage>
        <taxon>Eukaryota</taxon>
        <taxon>Metamonada</taxon>
        <taxon>Parabasalia</taxon>
        <taxon>Tritrichomonadida</taxon>
        <taxon>Tritrichomonadidae</taxon>
        <taxon>Tritrichomonas</taxon>
    </lineage>
</organism>
<gene>
    <name evidence="1" type="ORF">M9Y10_021172</name>
</gene>